<accession>A0A369TV10</accession>
<name>A0A369TV10_9RHOB</name>
<dbReference type="RefSeq" id="WP_114508976.1">
    <property type="nucleotide sequence ID" value="NZ_QPMK01000001.1"/>
</dbReference>
<dbReference type="OrthoDB" id="7866522at2"/>
<protein>
    <submittedName>
        <fullName evidence="2">Uncharacterized protein</fullName>
    </submittedName>
</protein>
<gene>
    <name evidence="2" type="ORF">DU478_00500</name>
</gene>
<sequence>MTKTYAIAAALICAAAASWAATEVLVENEPTVIEISVTQDKLAECRETLRNVAQAPTVHDNGTPMLFDYSEDLPQVRCVVEA</sequence>
<evidence type="ECO:0000313" key="3">
    <source>
        <dbReference type="Proteomes" id="UP000253977"/>
    </source>
</evidence>
<reference evidence="2 3" key="1">
    <citation type="submission" date="2018-07" db="EMBL/GenBank/DDBJ databases">
        <title>Thalassococcus profundi sp. nov., a marine bacterium isolated from deep seawater of Okinawa Trough.</title>
        <authorList>
            <person name="Yu M."/>
        </authorList>
    </citation>
    <scope>NUCLEOTIDE SEQUENCE [LARGE SCALE GENOMIC DNA]</scope>
    <source>
        <strain evidence="2 3">WRAS1</strain>
    </source>
</reference>
<organism evidence="2 3">
    <name type="scientific">Thalassococcus profundi</name>
    <dbReference type="NCBI Taxonomy" id="2282382"/>
    <lineage>
        <taxon>Bacteria</taxon>
        <taxon>Pseudomonadati</taxon>
        <taxon>Pseudomonadota</taxon>
        <taxon>Alphaproteobacteria</taxon>
        <taxon>Rhodobacterales</taxon>
        <taxon>Roseobacteraceae</taxon>
        <taxon>Thalassococcus</taxon>
    </lineage>
</organism>
<keyword evidence="3" id="KW-1185">Reference proteome</keyword>
<keyword evidence="1" id="KW-0732">Signal</keyword>
<dbReference type="Proteomes" id="UP000253977">
    <property type="component" value="Unassembled WGS sequence"/>
</dbReference>
<proteinExistence type="predicted"/>
<comment type="caution">
    <text evidence="2">The sequence shown here is derived from an EMBL/GenBank/DDBJ whole genome shotgun (WGS) entry which is preliminary data.</text>
</comment>
<dbReference type="AlphaFoldDB" id="A0A369TV10"/>
<evidence type="ECO:0000313" key="2">
    <source>
        <dbReference type="EMBL" id="RDD67997.1"/>
    </source>
</evidence>
<feature type="signal peptide" evidence="1">
    <location>
        <begin position="1"/>
        <end position="20"/>
    </location>
</feature>
<evidence type="ECO:0000256" key="1">
    <source>
        <dbReference type="SAM" id="SignalP"/>
    </source>
</evidence>
<feature type="chain" id="PRO_5016636700" evidence="1">
    <location>
        <begin position="21"/>
        <end position="82"/>
    </location>
</feature>
<dbReference type="EMBL" id="QPMK01000001">
    <property type="protein sequence ID" value="RDD67997.1"/>
    <property type="molecule type" value="Genomic_DNA"/>
</dbReference>